<dbReference type="EMBL" id="CZQE01000332">
    <property type="protein sequence ID" value="CUS46062.1"/>
    <property type="molecule type" value="Genomic_DNA"/>
</dbReference>
<gene>
    <name evidence="1" type="ORF">MGWOODY_Smn3099</name>
</gene>
<accession>A0A170PPU1</accession>
<name>A0A170PPU1_9ZZZZ</name>
<organism evidence="1">
    <name type="scientific">hydrothermal vent metagenome</name>
    <dbReference type="NCBI Taxonomy" id="652676"/>
    <lineage>
        <taxon>unclassified sequences</taxon>
        <taxon>metagenomes</taxon>
        <taxon>ecological metagenomes</taxon>
    </lineage>
</organism>
<reference evidence="1" key="1">
    <citation type="submission" date="2015-10" db="EMBL/GenBank/DDBJ databases">
        <authorList>
            <person name="Gilbert D.G."/>
        </authorList>
    </citation>
    <scope>NUCLEOTIDE SEQUENCE</scope>
</reference>
<evidence type="ECO:0000313" key="1">
    <source>
        <dbReference type="EMBL" id="CUS46062.1"/>
    </source>
</evidence>
<dbReference type="PROSITE" id="PS51257">
    <property type="entry name" value="PROKAR_LIPOPROTEIN"/>
    <property type="match status" value="1"/>
</dbReference>
<sequence>MFKAMALIATLAATLAACGPARFDELSYSVDVDGDQRVALFTCRKSSSGQCVFRFDGNASPATATVAVNETGAVSGVGPGTSYCSTSGGDGAMCQAQTLQLGKQTIRHSKRSS</sequence>
<dbReference type="AlphaFoldDB" id="A0A170PPU1"/>
<protein>
    <recommendedName>
        <fullName evidence="2">Lipoprotein</fullName>
    </recommendedName>
</protein>
<evidence type="ECO:0008006" key="2">
    <source>
        <dbReference type="Google" id="ProtNLM"/>
    </source>
</evidence>
<proteinExistence type="predicted"/>